<name>A0ABN9L7N4_9NEOB</name>
<evidence type="ECO:0000313" key="1">
    <source>
        <dbReference type="EMBL" id="CAJ0935277.1"/>
    </source>
</evidence>
<reference evidence="1" key="1">
    <citation type="submission" date="2023-07" db="EMBL/GenBank/DDBJ databases">
        <authorList>
            <person name="Stuckert A."/>
        </authorList>
    </citation>
    <scope>NUCLEOTIDE SEQUENCE</scope>
</reference>
<accession>A0ABN9L7N4</accession>
<organism evidence="1 2">
    <name type="scientific">Ranitomeya imitator</name>
    <name type="common">mimic poison frog</name>
    <dbReference type="NCBI Taxonomy" id="111125"/>
    <lineage>
        <taxon>Eukaryota</taxon>
        <taxon>Metazoa</taxon>
        <taxon>Chordata</taxon>
        <taxon>Craniata</taxon>
        <taxon>Vertebrata</taxon>
        <taxon>Euteleostomi</taxon>
        <taxon>Amphibia</taxon>
        <taxon>Batrachia</taxon>
        <taxon>Anura</taxon>
        <taxon>Neobatrachia</taxon>
        <taxon>Hyloidea</taxon>
        <taxon>Dendrobatidae</taxon>
        <taxon>Dendrobatinae</taxon>
        <taxon>Ranitomeya</taxon>
    </lineage>
</organism>
<evidence type="ECO:0000313" key="2">
    <source>
        <dbReference type="Proteomes" id="UP001176940"/>
    </source>
</evidence>
<keyword evidence="2" id="KW-1185">Reference proteome</keyword>
<protein>
    <submittedName>
        <fullName evidence="1">Uncharacterized protein</fullName>
    </submittedName>
</protein>
<proteinExistence type="predicted"/>
<dbReference type="EMBL" id="CAUEEQ010011172">
    <property type="protein sequence ID" value="CAJ0935277.1"/>
    <property type="molecule type" value="Genomic_DNA"/>
</dbReference>
<comment type="caution">
    <text evidence="1">The sequence shown here is derived from an EMBL/GenBank/DDBJ whole genome shotgun (WGS) entry which is preliminary data.</text>
</comment>
<sequence>MNQERWTNGMHICVYLATNPTPISTKILENFKIETNRMVEVGTTFNLILFPSKPIQLTLSPLSLNGSERHS</sequence>
<dbReference type="Proteomes" id="UP001176940">
    <property type="component" value="Unassembled WGS sequence"/>
</dbReference>
<gene>
    <name evidence="1" type="ORF">RIMI_LOCUS6278734</name>
</gene>